<dbReference type="PANTHER" id="PTHR45856:SF11">
    <property type="entry name" value="FUNGAL LIPASE-LIKE DOMAIN-CONTAINING PROTEIN"/>
    <property type="match status" value="1"/>
</dbReference>
<dbReference type="AlphaFoldDB" id="A0A8K0TBK2"/>
<dbReference type="InterPro" id="IPR002921">
    <property type="entry name" value="Fungal_lipase-type"/>
</dbReference>
<dbReference type="Pfam" id="PF01764">
    <property type="entry name" value="Lipase_3"/>
    <property type="match status" value="1"/>
</dbReference>
<reference evidence="6" key="1">
    <citation type="journal article" date="2021" name="Nat. Commun.">
        <title>Genetic determinants of endophytism in the Arabidopsis root mycobiome.</title>
        <authorList>
            <person name="Mesny F."/>
            <person name="Miyauchi S."/>
            <person name="Thiergart T."/>
            <person name="Pickel B."/>
            <person name="Atanasova L."/>
            <person name="Karlsson M."/>
            <person name="Huettel B."/>
            <person name="Barry K.W."/>
            <person name="Haridas S."/>
            <person name="Chen C."/>
            <person name="Bauer D."/>
            <person name="Andreopoulos W."/>
            <person name="Pangilinan J."/>
            <person name="LaButti K."/>
            <person name="Riley R."/>
            <person name="Lipzen A."/>
            <person name="Clum A."/>
            <person name="Drula E."/>
            <person name="Henrissat B."/>
            <person name="Kohler A."/>
            <person name="Grigoriev I.V."/>
            <person name="Martin F.M."/>
            <person name="Hacquard S."/>
        </authorList>
    </citation>
    <scope>NUCLEOTIDE SEQUENCE</scope>
    <source>
        <strain evidence="6">MPI-CAGE-AT-0016</strain>
    </source>
</reference>
<organism evidence="6 7">
    <name type="scientific">Plectosphaerella cucumerina</name>
    <dbReference type="NCBI Taxonomy" id="40658"/>
    <lineage>
        <taxon>Eukaryota</taxon>
        <taxon>Fungi</taxon>
        <taxon>Dikarya</taxon>
        <taxon>Ascomycota</taxon>
        <taxon>Pezizomycotina</taxon>
        <taxon>Sordariomycetes</taxon>
        <taxon>Hypocreomycetidae</taxon>
        <taxon>Glomerellales</taxon>
        <taxon>Plectosphaerellaceae</taxon>
        <taxon>Plectosphaerella</taxon>
    </lineage>
</organism>
<dbReference type="InterPro" id="IPR051218">
    <property type="entry name" value="Sec_MonoDiacylglyc_Lipase"/>
</dbReference>
<keyword evidence="4" id="KW-0732">Signal</keyword>
<dbReference type="Gene3D" id="3.40.50.1820">
    <property type="entry name" value="alpha/beta hydrolase"/>
    <property type="match status" value="1"/>
</dbReference>
<dbReference type="CDD" id="cd00519">
    <property type="entry name" value="Lipase_3"/>
    <property type="match status" value="1"/>
</dbReference>
<evidence type="ECO:0000313" key="7">
    <source>
        <dbReference type="Proteomes" id="UP000813385"/>
    </source>
</evidence>
<feature type="chain" id="PRO_5035454542" evidence="4">
    <location>
        <begin position="17"/>
        <end position="339"/>
    </location>
</feature>
<keyword evidence="7" id="KW-1185">Reference proteome</keyword>
<gene>
    <name evidence="6" type="ORF">B0T11DRAFT_109533</name>
</gene>
<evidence type="ECO:0000256" key="2">
    <source>
        <dbReference type="ARBA" id="ARBA00047591"/>
    </source>
</evidence>
<comment type="catalytic activity">
    <reaction evidence="3">
        <text>a monoacylglycerol + H2O = glycerol + a fatty acid + H(+)</text>
        <dbReference type="Rhea" id="RHEA:15245"/>
        <dbReference type="ChEBI" id="CHEBI:15377"/>
        <dbReference type="ChEBI" id="CHEBI:15378"/>
        <dbReference type="ChEBI" id="CHEBI:17408"/>
        <dbReference type="ChEBI" id="CHEBI:17754"/>
        <dbReference type="ChEBI" id="CHEBI:28868"/>
    </reaction>
</comment>
<feature type="domain" description="Fungal lipase-type" evidence="5">
    <location>
        <begin position="108"/>
        <end position="240"/>
    </location>
</feature>
<dbReference type="GO" id="GO:0006629">
    <property type="term" value="P:lipid metabolic process"/>
    <property type="evidence" value="ECO:0007669"/>
    <property type="project" value="InterPro"/>
</dbReference>
<dbReference type="SUPFAM" id="SSF53474">
    <property type="entry name" value="alpha/beta-Hydrolases"/>
    <property type="match status" value="1"/>
</dbReference>
<dbReference type="Proteomes" id="UP000813385">
    <property type="component" value="Unassembled WGS sequence"/>
</dbReference>
<evidence type="ECO:0000256" key="4">
    <source>
        <dbReference type="SAM" id="SignalP"/>
    </source>
</evidence>
<evidence type="ECO:0000313" key="6">
    <source>
        <dbReference type="EMBL" id="KAH7358885.1"/>
    </source>
</evidence>
<comment type="catalytic activity">
    <reaction evidence="2">
        <text>a diacylglycerol + H2O = a monoacylglycerol + a fatty acid + H(+)</text>
        <dbReference type="Rhea" id="RHEA:32731"/>
        <dbReference type="ChEBI" id="CHEBI:15377"/>
        <dbReference type="ChEBI" id="CHEBI:15378"/>
        <dbReference type="ChEBI" id="CHEBI:17408"/>
        <dbReference type="ChEBI" id="CHEBI:18035"/>
        <dbReference type="ChEBI" id="CHEBI:28868"/>
    </reaction>
</comment>
<dbReference type="InterPro" id="IPR029058">
    <property type="entry name" value="AB_hydrolase_fold"/>
</dbReference>
<dbReference type="GO" id="GO:0016787">
    <property type="term" value="F:hydrolase activity"/>
    <property type="evidence" value="ECO:0007669"/>
    <property type="project" value="UniProtKB-KW"/>
</dbReference>
<accession>A0A8K0TBK2</accession>
<evidence type="ECO:0000259" key="5">
    <source>
        <dbReference type="Pfam" id="PF01764"/>
    </source>
</evidence>
<dbReference type="OrthoDB" id="426718at2759"/>
<keyword evidence="6" id="KW-0378">Hydrolase</keyword>
<proteinExistence type="inferred from homology"/>
<comment type="caution">
    <text evidence="6">The sequence shown here is derived from an EMBL/GenBank/DDBJ whole genome shotgun (WGS) entry which is preliminary data.</text>
</comment>
<dbReference type="PANTHER" id="PTHR45856">
    <property type="entry name" value="ALPHA/BETA-HYDROLASES SUPERFAMILY PROTEIN"/>
    <property type="match status" value="1"/>
</dbReference>
<sequence length="339" mass="36147">MLFNVPFLSLLALASAVPLADFSRALNNLDARAISATQTDLDNFRFFVQYASAAYCNSENAPGAPVVCAASACKTVEANRAVTVASVEGPKSGLGALVAVDHVRRAIVLTVRGSANVRNWLTNLQFTFSSCSDLVANCKVHNGFGDAWAEIRPTVLDAVRASRAANPTYSVITTGHSLGGAVATIAAAYLRRVENIPVDIYSFGSPRVGNDHFANFVTAQAGAEFRLTHGADPVSRLPPILFGYRHTSPEYWLNGGSSSTVDHALNNLRVCEGIANIGCNGGTLGLDIDAHGYYLADVSACNPKNSPTARQADISDAELEQRLNAWVHQDVEWVEEHTA</sequence>
<name>A0A8K0TBK2_9PEZI</name>
<protein>
    <submittedName>
        <fullName evidence="6">Alpha/Beta hydrolase protein</fullName>
    </submittedName>
</protein>
<comment type="similarity">
    <text evidence="1">Belongs to the AB hydrolase superfamily. Lipase family. Class 3 subfamily.</text>
</comment>
<feature type="signal peptide" evidence="4">
    <location>
        <begin position="1"/>
        <end position="16"/>
    </location>
</feature>
<evidence type="ECO:0000256" key="1">
    <source>
        <dbReference type="ARBA" id="ARBA00043996"/>
    </source>
</evidence>
<dbReference type="EMBL" id="JAGPXD010000004">
    <property type="protein sequence ID" value="KAH7358885.1"/>
    <property type="molecule type" value="Genomic_DNA"/>
</dbReference>
<evidence type="ECO:0000256" key="3">
    <source>
        <dbReference type="ARBA" id="ARBA00048461"/>
    </source>
</evidence>